<evidence type="ECO:0000259" key="9">
    <source>
        <dbReference type="PROSITE" id="PS51755"/>
    </source>
</evidence>
<evidence type="ECO:0000313" key="11">
    <source>
        <dbReference type="Proteomes" id="UP000377798"/>
    </source>
</evidence>
<dbReference type="SUPFAM" id="SSF52172">
    <property type="entry name" value="CheY-like"/>
    <property type="match status" value="1"/>
</dbReference>
<dbReference type="SMART" id="SM00862">
    <property type="entry name" value="Trans_reg_C"/>
    <property type="match status" value="1"/>
</dbReference>
<proteinExistence type="predicted"/>
<dbReference type="Pfam" id="PF00486">
    <property type="entry name" value="Trans_reg_C"/>
    <property type="match status" value="1"/>
</dbReference>
<keyword evidence="1 6" id="KW-0597">Phosphoprotein</keyword>
<dbReference type="AlphaFoldDB" id="A0A8H2QS88"/>
<dbReference type="SMART" id="SM00448">
    <property type="entry name" value="REC"/>
    <property type="match status" value="1"/>
</dbReference>
<dbReference type="Gene3D" id="6.10.250.690">
    <property type="match status" value="1"/>
</dbReference>
<dbReference type="GO" id="GO:0006355">
    <property type="term" value="P:regulation of DNA-templated transcription"/>
    <property type="evidence" value="ECO:0007669"/>
    <property type="project" value="InterPro"/>
</dbReference>
<reference evidence="10 11" key="1">
    <citation type="submission" date="2019-02" db="EMBL/GenBank/DDBJ databases">
        <authorList>
            <consortium name="Pathogen Informatics"/>
        </authorList>
    </citation>
    <scope>NUCLEOTIDE SEQUENCE [LARGE SCALE GENOMIC DNA]</scope>
    <source>
        <strain evidence="10 11">3012STDY7089603</strain>
    </source>
</reference>
<dbReference type="InterPro" id="IPR001867">
    <property type="entry name" value="OmpR/PhoB-type_DNA-bd"/>
</dbReference>
<dbReference type="GO" id="GO:0000976">
    <property type="term" value="F:transcription cis-regulatory region binding"/>
    <property type="evidence" value="ECO:0007669"/>
    <property type="project" value="TreeGrafter"/>
</dbReference>
<name>A0A8H2QS88_9FIRM</name>
<evidence type="ECO:0000256" key="2">
    <source>
        <dbReference type="ARBA" id="ARBA00023012"/>
    </source>
</evidence>
<evidence type="ECO:0000256" key="4">
    <source>
        <dbReference type="ARBA" id="ARBA00023125"/>
    </source>
</evidence>
<keyword evidence="11" id="KW-1185">Reference proteome</keyword>
<keyword evidence="5" id="KW-0804">Transcription</keyword>
<dbReference type="PROSITE" id="PS50110">
    <property type="entry name" value="RESPONSE_REGULATORY"/>
    <property type="match status" value="1"/>
</dbReference>
<evidence type="ECO:0000256" key="5">
    <source>
        <dbReference type="ARBA" id="ARBA00023163"/>
    </source>
</evidence>
<dbReference type="PROSITE" id="PS51755">
    <property type="entry name" value="OMPR_PHOB"/>
    <property type="match status" value="1"/>
</dbReference>
<feature type="DNA-binding region" description="OmpR/PhoB-type" evidence="7">
    <location>
        <begin position="125"/>
        <end position="220"/>
    </location>
</feature>
<dbReference type="RefSeq" id="WP_131747985.1">
    <property type="nucleotide sequence ID" value="NZ_CAACYI010000001.1"/>
</dbReference>
<dbReference type="InterPro" id="IPR001789">
    <property type="entry name" value="Sig_transdc_resp-reg_receiver"/>
</dbReference>
<dbReference type="CDD" id="cd17574">
    <property type="entry name" value="REC_OmpR"/>
    <property type="match status" value="1"/>
</dbReference>
<keyword evidence="4 7" id="KW-0238">DNA-binding</keyword>
<dbReference type="Proteomes" id="UP000377798">
    <property type="component" value="Unassembled WGS sequence"/>
</dbReference>
<dbReference type="GO" id="GO:0000156">
    <property type="term" value="F:phosphorelay response regulator activity"/>
    <property type="evidence" value="ECO:0007669"/>
    <property type="project" value="TreeGrafter"/>
</dbReference>
<organism evidence="10 11">
    <name type="scientific">Urinicoccus massiliensis</name>
    <dbReference type="NCBI Taxonomy" id="1723382"/>
    <lineage>
        <taxon>Bacteria</taxon>
        <taxon>Bacillati</taxon>
        <taxon>Bacillota</taxon>
        <taxon>Tissierellia</taxon>
        <taxon>Tissierellales</taxon>
        <taxon>Peptoniphilaceae</taxon>
        <taxon>Urinicoccus</taxon>
    </lineage>
</organism>
<evidence type="ECO:0000256" key="6">
    <source>
        <dbReference type="PROSITE-ProRule" id="PRU00169"/>
    </source>
</evidence>
<feature type="domain" description="OmpR/PhoB-type" evidence="9">
    <location>
        <begin position="125"/>
        <end position="220"/>
    </location>
</feature>
<protein>
    <submittedName>
        <fullName evidence="10">Staphylococcal respiratory response protein A</fullName>
    </submittedName>
</protein>
<keyword evidence="3" id="KW-0805">Transcription regulation</keyword>
<dbReference type="Pfam" id="PF00072">
    <property type="entry name" value="Response_reg"/>
    <property type="match status" value="1"/>
</dbReference>
<dbReference type="FunFam" id="3.40.50.2300:FF:000001">
    <property type="entry name" value="DNA-binding response regulator PhoB"/>
    <property type="match status" value="1"/>
</dbReference>
<dbReference type="InterPro" id="IPR036388">
    <property type="entry name" value="WH-like_DNA-bd_sf"/>
</dbReference>
<evidence type="ECO:0000256" key="3">
    <source>
        <dbReference type="ARBA" id="ARBA00023015"/>
    </source>
</evidence>
<comment type="caution">
    <text evidence="10">The sequence shown here is derived from an EMBL/GenBank/DDBJ whole genome shotgun (WGS) entry which is preliminary data.</text>
</comment>
<evidence type="ECO:0000256" key="7">
    <source>
        <dbReference type="PROSITE-ProRule" id="PRU01091"/>
    </source>
</evidence>
<dbReference type="GO" id="GO:0005829">
    <property type="term" value="C:cytosol"/>
    <property type="evidence" value="ECO:0007669"/>
    <property type="project" value="TreeGrafter"/>
</dbReference>
<evidence type="ECO:0000256" key="1">
    <source>
        <dbReference type="ARBA" id="ARBA00022553"/>
    </source>
</evidence>
<dbReference type="EMBL" id="CAACYI010000001">
    <property type="protein sequence ID" value="VFB15610.1"/>
    <property type="molecule type" value="Genomic_DNA"/>
</dbReference>
<dbReference type="InterPro" id="IPR011006">
    <property type="entry name" value="CheY-like_superfamily"/>
</dbReference>
<evidence type="ECO:0000313" key="10">
    <source>
        <dbReference type="EMBL" id="VFB15610.1"/>
    </source>
</evidence>
<feature type="modified residue" description="4-aspartylphosphate" evidence="6">
    <location>
        <position position="52"/>
    </location>
</feature>
<evidence type="ECO:0000259" key="8">
    <source>
        <dbReference type="PROSITE" id="PS50110"/>
    </source>
</evidence>
<gene>
    <name evidence="10" type="primary">srrA_1</name>
    <name evidence="10" type="ORF">NCTC13150_00109</name>
</gene>
<dbReference type="PANTHER" id="PTHR48111">
    <property type="entry name" value="REGULATOR OF RPOS"/>
    <property type="match status" value="1"/>
</dbReference>
<dbReference type="PANTHER" id="PTHR48111:SF21">
    <property type="entry name" value="DNA-BINDING DUAL MASTER TRANSCRIPTIONAL REGULATOR RPAA"/>
    <property type="match status" value="1"/>
</dbReference>
<keyword evidence="2" id="KW-0902">Two-component regulatory system</keyword>
<dbReference type="Gene3D" id="3.40.50.2300">
    <property type="match status" value="1"/>
</dbReference>
<dbReference type="InterPro" id="IPR039420">
    <property type="entry name" value="WalR-like"/>
</dbReference>
<accession>A0A8H2QS88</accession>
<sequence length="221" mass="25401">MAKLLICDDEKILRDSLKRYAALDGHQVLEAANGQEALDLCQKENFDLLILDVMMPVMDGFTALKEIRTFSQVPVLMLTAKGDEFDRIIGFELGVDDYVVKPFSSREIMLRVQAILRRSQKASPHEVYQYKDLTVDLTSKKVLIQGQEISMAPMEYSLLFYFIAHKGIAKSRAQILEDLWGYKEEDDRTLDTHIKLLRKALGPYAQNIVTLRGYGYRFDEK</sequence>
<dbReference type="CDD" id="cd00383">
    <property type="entry name" value="trans_reg_C"/>
    <property type="match status" value="1"/>
</dbReference>
<feature type="domain" description="Response regulatory" evidence="8">
    <location>
        <begin position="3"/>
        <end position="116"/>
    </location>
</feature>
<dbReference type="GO" id="GO:0032993">
    <property type="term" value="C:protein-DNA complex"/>
    <property type="evidence" value="ECO:0007669"/>
    <property type="project" value="TreeGrafter"/>
</dbReference>
<dbReference type="Gene3D" id="1.10.10.10">
    <property type="entry name" value="Winged helix-like DNA-binding domain superfamily/Winged helix DNA-binding domain"/>
    <property type="match status" value="1"/>
</dbReference>